<dbReference type="Gene3D" id="3.40.50.620">
    <property type="entry name" value="HUPs"/>
    <property type="match status" value="1"/>
</dbReference>
<reference evidence="3 4" key="2">
    <citation type="submission" date="2024-10" db="EMBL/GenBank/DDBJ databases">
        <authorList>
            <person name="Ryan C."/>
        </authorList>
    </citation>
    <scope>NUCLEOTIDE SEQUENCE [LARGE SCALE GENOMIC DNA]</scope>
</reference>
<dbReference type="InterPro" id="IPR044162">
    <property type="entry name" value="PHOS32/34"/>
</dbReference>
<dbReference type="SUPFAM" id="SSF52402">
    <property type="entry name" value="Adenine nucleotide alpha hydrolases-like"/>
    <property type="match status" value="1"/>
</dbReference>
<evidence type="ECO:0000259" key="2">
    <source>
        <dbReference type="Pfam" id="PF00582"/>
    </source>
</evidence>
<protein>
    <recommendedName>
        <fullName evidence="2">UspA domain-containing protein</fullName>
    </recommendedName>
</protein>
<sequence length="234" mass="24422">MLAEPSSVADSPPAPAPAPANAIQPSSPRFLSSVAAENPPYTHRSTGIVVDLSDDSAFAVRWAVQYYLRPVDDVVLLVVSPGSVLYDADWGSIPASVSGEAAAAAGGISSEEEPQKKIQEDYDAFISTKAKGVAQPLSNAQISFDVVSVKDHVCFEAERLGLSAMIVGKCTFRASGKGVKGILGGVNDYCVKHCVCPIVFAPYHDDAVGDGGDATGAIDELQTVLKITCLPRCP</sequence>
<evidence type="ECO:0000313" key="4">
    <source>
        <dbReference type="Proteomes" id="UP001497457"/>
    </source>
</evidence>
<dbReference type="InterPro" id="IPR006016">
    <property type="entry name" value="UspA"/>
</dbReference>
<keyword evidence="4" id="KW-1185">Reference proteome</keyword>
<dbReference type="Proteomes" id="UP001497457">
    <property type="component" value="Chromosome 15b"/>
</dbReference>
<feature type="region of interest" description="Disordered" evidence="1">
    <location>
        <begin position="1"/>
        <end position="25"/>
    </location>
</feature>
<evidence type="ECO:0000256" key="1">
    <source>
        <dbReference type="SAM" id="MobiDB-lite"/>
    </source>
</evidence>
<gene>
    <name evidence="3" type="ORF">URODEC1_LOCUS25881</name>
</gene>
<dbReference type="PANTHER" id="PTHR31966">
    <property type="entry name" value="OS01G0783500 PROTEIN"/>
    <property type="match status" value="1"/>
</dbReference>
<dbReference type="PANTHER" id="PTHR31966:SF27">
    <property type="entry name" value="OS01G0783500 PROTEIN"/>
    <property type="match status" value="1"/>
</dbReference>
<feature type="domain" description="UspA" evidence="2">
    <location>
        <begin position="48"/>
        <end position="199"/>
    </location>
</feature>
<reference evidence="4" key="1">
    <citation type="submission" date="2024-06" db="EMBL/GenBank/DDBJ databases">
        <authorList>
            <person name="Ryan C."/>
        </authorList>
    </citation>
    <scope>NUCLEOTIDE SEQUENCE [LARGE SCALE GENOMIC DNA]</scope>
</reference>
<dbReference type="EMBL" id="OZ075125">
    <property type="protein sequence ID" value="CAL4929557.1"/>
    <property type="molecule type" value="Genomic_DNA"/>
</dbReference>
<accession>A0ABC8XQS1</accession>
<organism evidence="3 4">
    <name type="scientific">Urochloa decumbens</name>
    <dbReference type="NCBI Taxonomy" id="240449"/>
    <lineage>
        <taxon>Eukaryota</taxon>
        <taxon>Viridiplantae</taxon>
        <taxon>Streptophyta</taxon>
        <taxon>Embryophyta</taxon>
        <taxon>Tracheophyta</taxon>
        <taxon>Spermatophyta</taxon>
        <taxon>Magnoliopsida</taxon>
        <taxon>Liliopsida</taxon>
        <taxon>Poales</taxon>
        <taxon>Poaceae</taxon>
        <taxon>PACMAD clade</taxon>
        <taxon>Panicoideae</taxon>
        <taxon>Panicodae</taxon>
        <taxon>Paniceae</taxon>
        <taxon>Melinidinae</taxon>
        <taxon>Urochloa</taxon>
    </lineage>
</organism>
<dbReference type="AlphaFoldDB" id="A0ABC8XQS1"/>
<name>A0ABC8XQS1_9POAL</name>
<evidence type="ECO:0000313" key="3">
    <source>
        <dbReference type="EMBL" id="CAL4929557.1"/>
    </source>
</evidence>
<proteinExistence type="predicted"/>
<feature type="compositionally biased region" description="Low complexity" evidence="1">
    <location>
        <begin position="1"/>
        <end position="11"/>
    </location>
</feature>
<dbReference type="InterPro" id="IPR014729">
    <property type="entry name" value="Rossmann-like_a/b/a_fold"/>
</dbReference>
<dbReference type="Pfam" id="PF00582">
    <property type="entry name" value="Usp"/>
    <property type="match status" value="1"/>
</dbReference>